<dbReference type="FunFam" id="3.30.70.270:FF:000001">
    <property type="entry name" value="Diguanylate cyclase domain protein"/>
    <property type="match status" value="1"/>
</dbReference>
<evidence type="ECO:0000259" key="4">
    <source>
        <dbReference type="PROSITE" id="PS50112"/>
    </source>
</evidence>
<keyword evidence="2" id="KW-0472">Membrane</keyword>
<feature type="domain" description="PAS" evidence="4">
    <location>
        <begin position="569"/>
        <end position="639"/>
    </location>
</feature>
<feature type="domain" description="GGDEF" evidence="6">
    <location>
        <begin position="724"/>
        <end position="856"/>
    </location>
</feature>
<reference evidence="7 8" key="1">
    <citation type="submission" date="2013-09" db="EMBL/GenBank/DDBJ databases">
        <title>Genome sequencing of Arenimonas malthae.</title>
        <authorList>
            <person name="Chen F."/>
            <person name="Wang G."/>
        </authorList>
    </citation>
    <scope>NUCLEOTIDE SEQUENCE [LARGE SCALE GENOMIC DNA]</scope>
    <source>
        <strain evidence="7 8">CC-JY-1</strain>
    </source>
</reference>
<dbReference type="eggNOG" id="COG5001">
    <property type="taxonomic scope" value="Bacteria"/>
</dbReference>
<dbReference type="InterPro" id="IPR013656">
    <property type="entry name" value="PAS_4"/>
</dbReference>
<evidence type="ECO:0000313" key="7">
    <source>
        <dbReference type="EMBL" id="KFN47454.1"/>
    </source>
</evidence>
<evidence type="ECO:0000259" key="6">
    <source>
        <dbReference type="PROSITE" id="PS50887"/>
    </source>
</evidence>
<dbReference type="RefSeq" id="WP_052385814.1">
    <property type="nucleotide sequence ID" value="NZ_AVCH01000161.1"/>
</dbReference>
<evidence type="ECO:0000256" key="3">
    <source>
        <dbReference type="SAM" id="SignalP"/>
    </source>
</evidence>
<dbReference type="eggNOG" id="COG3706">
    <property type="taxonomic scope" value="Bacteria"/>
</dbReference>
<accession>A0A091B9H8</accession>
<feature type="domain" description="PAC" evidence="5">
    <location>
        <begin position="639"/>
        <end position="692"/>
    </location>
</feature>
<dbReference type="PROSITE" id="PS50887">
    <property type="entry name" value="GGDEF"/>
    <property type="match status" value="1"/>
</dbReference>
<dbReference type="InterPro" id="IPR052155">
    <property type="entry name" value="Biofilm_reg_signaling"/>
</dbReference>
<feature type="chain" id="PRO_5001870969" description="Diguanylate cyclase" evidence="3">
    <location>
        <begin position="28"/>
        <end position="857"/>
    </location>
</feature>
<feature type="signal peptide" evidence="3">
    <location>
        <begin position="1"/>
        <end position="27"/>
    </location>
</feature>
<keyword evidence="3" id="KW-0732">Signal</keyword>
<dbReference type="CDD" id="cd00130">
    <property type="entry name" value="PAS"/>
    <property type="match status" value="2"/>
</dbReference>
<evidence type="ECO:0000259" key="5">
    <source>
        <dbReference type="PROSITE" id="PS50113"/>
    </source>
</evidence>
<dbReference type="NCBIfam" id="TIGR00254">
    <property type="entry name" value="GGDEF"/>
    <property type="match status" value="1"/>
</dbReference>
<dbReference type="InterPro" id="IPR000014">
    <property type="entry name" value="PAS"/>
</dbReference>
<dbReference type="InterPro" id="IPR043128">
    <property type="entry name" value="Rev_trsase/Diguanyl_cyclase"/>
</dbReference>
<dbReference type="NCBIfam" id="TIGR00229">
    <property type="entry name" value="sensory_box"/>
    <property type="match status" value="2"/>
</dbReference>
<evidence type="ECO:0000313" key="8">
    <source>
        <dbReference type="Proteomes" id="UP000029392"/>
    </source>
</evidence>
<dbReference type="CDD" id="cd01949">
    <property type="entry name" value="GGDEF"/>
    <property type="match status" value="1"/>
</dbReference>
<dbReference type="PATRIC" id="fig|1384054.3.peg.1594"/>
<proteinExistence type="predicted"/>
<dbReference type="InterPro" id="IPR000700">
    <property type="entry name" value="PAS-assoc_C"/>
</dbReference>
<comment type="cofactor">
    <cofactor evidence="1">
        <name>Mg(2+)</name>
        <dbReference type="ChEBI" id="CHEBI:18420"/>
    </cofactor>
</comment>
<dbReference type="SMART" id="SM00267">
    <property type="entry name" value="GGDEF"/>
    <property type="match status" value="1"/>
</dbReference>
<dbReference type="EMBL" id="AVCH01000161">
    <property type="protein sequence ID" value="KFN47454.1"/>
    <property type="molecule type" value="Genomic_DNA"/>
</dbReference>
<dbReference type="InterPro" id="IPR013655">
    <property type="entry name" value="PAS_fold_3"/>
</dbReference>
<dbReference type="InterPro" id="IPR035965">
    <property type="entry name" value="PAS-like_dom_sf"/>
</dbReference>
<dbReference type="SUPFAM" id="SSF55073">
    <property type="entry name" value="Nucleotide cyclase"/>
    <property type="match status" value="1"/>
</dbReference>
<evidence type="ECO:0008006" key="9">
    <source>
        <dbReference type="Google" id="ProtNLM"/>
    </source>
</evidence>
<feature type="domain" description="PAS" evidence="4">
    <location>
        <begin position="445"/>
        <end position="485"/>
    </location>
</feature>
<evidence type="ECO:0000256" key="1">
    <source>
        <dbReference type="ARBA" id="ARBA00001946"/>
    </source>
</evidence>
<dbReference type="PROSITE" id="PS50112">
    <property type="entry name" value="PAS"/>
    <property type="match status" value="2"/>
</dbReference>
<dbReference type="Gene3D" id="3.30.70.270">
    <property type="match status" value="1"/>
</dbReference>
<keyword evidence="8" id="KW-1185">Reference proteome</keyword>
<keyword evidence="2" id="KW-0812">Transmembrane</keyword>
<dbReference type="InterPro" id="IPR029787">
    <property type="entry name" value="Nucleotide_cyclase"/>
</dbReference>
<comment type="caution">
    <text evidence="7">The sequence shown here is derived from an EMBL/GenBank/DDBJ whole genome shotgun (WGS) entry which is preliminary data.</text>
</comment>
<dbReference type="Gene3D" id="1.25.40.10">
    <property type="entry name" value="Tetratricopeptide repeat domain"/>
    <property type="match status" value="1"/>
</dbReference>
<dbReference type="PANTHER" id="PTHR44757:SF2">
    <property type="entry name" value="BIOFILM ARCHITECTURE MAINTENANCE PROTEIN MBAA"/>
    <property type="match status" value="1"/>
</dbReference>
<sequence length="857" mass="92567">MQRQGQAWRNAAVFAGLLLCPWLPAQAHVAPAPVAAPVADAADLAGVERDPLELRALREPDVVLRELGPALNEARMRGDERRIALLQLARANACRVVADWDCQRNAGAAAAEAALAAGAPLLQVRGLIAEARGRIAEQDYGHGERLLAEAQRVLAANPQPELFADIMLAYSSMSFSLGKSALSADYARRGLAALPAGVATAMQARLLRNLARAQAQRGEVGGAAESLREATSLAREERDPKLEAELYLEAARLARIGGDQAGQRRNGERVLALAERLKNSQVGGLGHEVMGLAAQDARDFARAEAELRLALDAFASLGLDQDELRVLRELIQVLLAAGRDDGRMAPLVGRYLALDAAIEQATRGQAYDDFAARLRYAEQEFELRRLQAETALERERNEALVRSNQLSNALGGLGVGMLVVLAAFFFAQRRGQRQQRELLARLRASETGYRMLADNASDLVLRFGVDGTVHYVSPSCRELLGMAPEAFAASPRAGIPEADLPQLHAAFERIAAGGEAETVLYRQSHANGVTIWLEGLMRRVDGAEGQPEVMVAARDVSVRVRAEQALAATQYRLRAITDNIPALIAHIDTSERFSFMNAYARQVMGVEPETLVGRTVREVRGDALYAHLKPYLDRALAGETTEVEGSTQINGKDYDFHTTYVPDRDAQGRVVGVFSFTYDITALKQAERQLDHLARVDAMTDLANRRQFDERLAAACARAGRQGAPLALLFLDIDHFKAINDSRGHAAGDAVIREFARRLRRCVRIGDLVARLGGDEFAVLVEGAVDRAAAESIAAKLLERMREPVALPGGPLQVGASIGIAMATSGAAPEPLLAAADHALYAAKAAGRGAWRSVDVD</sequence>
<name>A0A091B9H8_9GAMM</name>
<dbReference type="OrthoDB" id="9812260at2"/>
<organism evidence="7 8">
    <name type="scientific">Arenimonas malthae CC-JY-1</name>
    <dbReference type="NCBI Taxonomy" id="1384054"/>
    <lineage>
        <taxon>Bacteria</taxon>
        <taxon>Pseudomonadati</taxon>
        <taxon>Pseudomonadota</taxon>
        <taxon>Gammaproteobacteria</taxon>
        <taxon>Lysobacterales</taxon>
        <taxon>Lysobacteraceae</taxon>
        <taxon>Arenimonas</taxon>
    </lineage>
</organism>
<gene>
    <name evidence="7" type="ORF">N790_01730</name>
</gene>
<dbReference type="Pfam" id="PF00990">
    <property type="entry name" value="GGDEF"/>
    <property type="match status" value="1"/>
</dbReference>
<dbReference type="GO" id="GO:0003824">
    <property type="term" value="F:catalytic activity"/>
    <property type="evidence" value="ECO:0007669"/>
    <property type="project" value="UniProtKB-ARBA"/>
</dbReference>
<feature type="transmembrane region" description="Helical" evidence="2">
    <location>
        <begin position="406"/>
        <end position="427"/>
    </location>
</feature>
<dbReference type="STRING" id="1384054.N790_01730"/>
<dbReference type="Gene3D" id="3.30.450.20">
    <property type="entry name" value="PAS domain"/>
    <property type="match status" value="2"/>
</dbReference>
<dbReference type="PROSITE" id="PS50113">
    <property type="entry name" value="PAC"/>
    <property type="match status" value="1"/>
</dbReference>
<dbReference type="SMART" id="SM00091">
    <property type="entry name" value="PAS"/>
    <property type="match status" value="2"/>
</dbReference>
<dbReference type="InterPro" id="IPR000160">
    <property type="entry name" value="GGDEF_dom"/>
</dbReference>
<evidence type="ECO:0000256" key="2">
    <source>
        <dbReference type="SAM" id="Phobius"/>
    </source>
</evidence>
<dbReference type="Pfam" id="PF08448">
    <property type="entry name" value="PAS_4"/>
    <property type="match status" value="1"/>
</dbReference>
<dbReference type="SUPFAM" id="SSF55785">
    <property type="entry name" value="PYP-like sensor domain (PAS domain)"/>
    <property type="match status" value="2"/>
</dbReference>
<dbReference type="Proteomes" id="UP000029392">
    <property type="component" value="Unassembled WGS sequence"/>
</dbReference>
<dbReference type="AlphaFoldDB" id="A0A091B9H8"/>
<dbReference type="InterPro" id="IPR011990">
    <property type="entry name" value="TPR-like_helical_dom_sf"/>
</dbReference>
<dbReference type="Pfam" id="PF08447">
    <property type="entry name" value="PAS_3"/>
    <property type="match status" value="1"/>
</dbReference>
<protein>
    <recommendedName>
        <fullName evidence="9">Diguanylate cyclase</fullName>
    </recommendedName>
</protein>
<dbReference type="PANTHER" id="PTHR44757">
    <property type="entry name" value="DIGUANYLATE CYCLASE DGCP"/>
    <property type="match status" value="1"/>
</dbReference>
<keyword evidence="2" id="KW-1133">Transmembrane helix</keyword>